<dbReference type="GeneID" id="45219451"/>
<dbReference type="Proteomes" id="UP000743672">
    <property type="component" value="Unassembled WGS sequence"/>
</dbReference>
<reference evidence="4 6" key="2">
    <citation type="submission" date="2018-09" db="EMBL/GenBank/DDBJ databases">
        <authorList>
            <person name="Handem S."/>
        </authorList>
    </citation>
    <scope>NUCLEOTIDE SEQUENCE [LARGE SCALE GENOMIC DNA]</scope>
    <source>
        <strain evidence="4 6">Spain2270</strain>
    </source>
</reference>
<feature type="signal peptide" evidence="1">
    <location>
        <begin position="1"/>
        <end position="23"/>
    </location>
</feature>
<dbReference type="Proteomes" id="UP000285038">
    <property type="component" value="Unassembled WGS sequence"/>
</dbReference>
<evidence type="ECO:0000313" key="4">
    <source>
        <dbReference type="EMBL" id="RJY07547.1"/>
    </source>
</evidence>
<accession>A0A0T8TMJ5</accession>
<evidence type="ECO:0000313" key="5">
    <source>
        <dbReference type="Proteomes" id="UP000048179"/>
    </source>
</evidence>
<keyword evidence="6" id="KW-1185">Reference proteome</keyword>
<reference evidence="3" key="3">
    <citation type="journal article" date="2020" name="J. Clin. Microbiol.">
        <title>Streptococcus pseudopneumoniae: Use of whole genome sequences to validate methods used for identification.</title>
        <authorList>
            <person name="Jensen C.S."/>
            <person name="Iversen K.H."/>
            <person name="Dargis R."/>
            <person name="Shewmaker P."/>
            <person name="Rasmussen S."/>
            <person name="Christensen J.J."/>
            <person name="Nielsen X.C."/>
        </authorList>
    </citation>
    <scope>NUCLEOTIDE SEQUENCE</scope>
    <source>
        <strain evidence="3">256-03</strain>
    </source>
</reference>
<dbReference type="AlphaFoldDB" id="A0A0T8TMJ5"/>
<organism evidence="2 5">
    <name type="scientific">Streptococcus pseudopneumoniae</name>
    <dbReference type="NCBI Taxonomy" id="257758"/>
    <lineage>
        <taxon>Bacteria</taxon>
        <taxon>Bacillati</taxon>
        <taxon>Bacillota</taxon>
        <taxon>Bacilli</taxon>
        <taxon>Lactobacillales</taxon>
        <taxon>Streptococcaceae</taxon>
        <taxon>Streptococcus</taxon>
    </lineage>
</organism>
<evidence type="ECO:0000313" key="2">
    <source>
        <dbReference type="EMBL" id="CEY67404.1"/>
    </source>
</evidence>
<protein>
    <submittedName>
        <fullName evidence="2">Uncharacterized protein</fullName>
    </submittedName>
</protein>
<accession>A0A419RPH3</accession>
<dbReference type="RefSeq" id="WP_000733562.1">
    <property type="nucleotide sequence ID" value="NZ_CFGT01000046.1"/>
</dbReference>
<reference evidence="2 5" key="1">
    <citation type="submission" date="2015-03" db="EMBL/GenBank/DDBJ databases">
        <authorList>
            <consortium name="Pathogen Informatics"/>
        </authorList>
    </citation>
    <scope>NUCLEOTIDE SEQUENCE [LARGE SCALE GENOMIC DNA]</scope>
    <source>
        <strain evidence="2 5">SMRU737</strain>
    </source>
</reference>
<evidence type="ECO:0000313" key="6">
    <source>
        <dbReference type="Proteomes" id="UP000285038"/>
    </source>
</evidence>
<feature type="chain" id="PRO_5015045561" evidence="1">
    <location>
        <begin position="24"/>
        <end position="152"/>
    </location>
</feature>
<gene>
    <name evidence="4" type="ORF">D6867_09740</name>
    <name evidence="2" type="ORF">ERS020247_02161</name>
    <name evidence="3" type="ORF">IAI20_10870</name>
</gene>
<proteinExistence type="predicted"/>
<keyword evidence="1" id="KW-0732">Signal</keyword>
<name>A0A0T8TMJ5_9STRE</name>
<evidence type="ECO:0000313" key="3">
    <source>
        <dbReference type="EMBL" id="MBF9674524.1"/>
    </source>
</evidence>
<evidence type="ECO:0000256" key="1">
    <source>
        <dbReference type="SAM" id="SignalP"/>
    </source>
</evidence>
<dbReference type="EMBL" id="RAHZ01000059">
    <property type="protein sequence ID" value="RJY07547.1"/>
    <property type="molecule type" value="Genomic_DNA"/>
</dbReference>
<dbReference type="Proteomes" id="UP000048179">
    <property type="component" value="Unassembled WGS sequence"/>
</dbReference>
<dbReference type="EMBL" id="CFGT01000046">
    <property type="protein sequence ID" value="CEY67404.1"/>
    <property type="molecule type" value="Genomic_DNA"/>
</dbReference>
<sequence>MKKLILFITTFLTLLSFTVTTYAETPKANQITPYSTATGNGGVSKIEIYDNRSRAWWYARPYTKSSYQFSGGVRITLTNGRTLYYPVSGQGRAGQSVSGSIYVSGKIKRVTFTGVAYGPGGIQIALPQSETNNYSSGGSGMSIPNPEILYEE</sequence>
<dbReference type="EMBL" id="JACSZI010000082">
    <property type="protein sequence ID" value="MBF9674524.1"/>
    <property type="molecule type" value="Genomic_DNA"/>
</dbReference>